<reference evidence="1" key="1">
    <citation type="journal article" date="2020" name="mSystems">
        <title>Genome- and Community-Level Interaction Insights into Carbon Utilization and Element Cycling Functions of Hydrothermarchaeota in Hydrothermal Sediment.</title>
        <authorList>
            <person name="Zhou Z."/>
            <person name="Liu Y."/>
            <person name="Xu W."/>
            <person name="Pan J."/>
            <person name="Luo Z.H."/>
            <person name="Li M."/>
        </authorList>
    </citation>
    <scope>NUCLEOTIDE SEQUENCE [LARGE SCALE GENOMIC DNA]</scope>
    <source>
        <strain evidence="1">SpSt-1056</strain>
    </source>
</reference>
<dbReference type="InterPro" id="IPR012340">
    <property type="entry name" value="NA-bd_OB-fold"/>
</dbReference>
<sequence>MQEEDLEKVILESNPNLSKERLEEIIQSKLRSSPFLTRLGALLIILEEQRLAGEFLKKRDYEFAKISSLTSGIQNVSVIGRVLGSRIVTGKDAKSSLRLRLWDGTGSVDVVVWENFEAITPLHLGEAVAVRNGYIASSKPGQEILLHAGSRSAVEKMGEAAGLPPFDEKSFRLPEKLGEKAGKIDFSAVAVLNTGLRKIGNGVDVCELVVTDGSKELLLVGWREWAEFLSAVTAGQRFFAASVAVGDDDLFTTSNTCITLTGVDNDALSNAWRRAFTNLPLKVLGMAFDGYLVVTNGVKVMKLASPSVSDVGGCYVVERAFVINRRGIPYIYGTVATPSGCDLQLPKFGGELENVQGRLVDGVIECEIVRKTPTTIVNTKYGQKQITGFWAGCGERTINCTAWGKASAIIESQPEGTYIRFALPVVRKNKFGDVELSVDELSYVERV</sequence>
<organism evidence="1">
    <name type="scientific">Caldiarchaeum subterraneum</name>
    <dbReference type="NCBI Taxonomy" id="311458"/>
    <lineage>
        <taxon>Archaea</taxon>
        <taxon>Nitrososphaerota</taxon>
        <taxon>Candidatus Caldarchaeales</taxon>
        <taxon>Candidatus Caldarchaeaceae</taxon>
        <taxon>Candidatus Caldarchaeum</taxon>
    </lineage>
</organism>
<dbReference type="Gene3D" id="2.40.50.140">
    <property type="entry name" value="Nucleic acid-binding proteins"/>
    <property type="match status" value="1"/>
</dbReference>
<gene>
    <name evidence="1" type="ORF">ENM11_01095</name>
</gene>
<accession>A0A7C5LBH5</accession>
<comment type="caution">
    <text evidence="1">The sequence shown here is derived from an EMBL/GenBank/DDBJ whole genome shotgun (WGS) entry which is preliminary data.</text>
</comment>
<evidence type="ECO:0008006" key="2">
    <source>
        <dbReference type="Google" id="ProtNLM"/>
    </source>
</evidence>
<protein>
    <recommendedName>
        <fullName evidence="2">OB domain-containing protein</fullName>
    </recommendedName>
</protein>
<dbReference type="EMBL" id="DRWN01000012">
    <property type="protein sequence ID" value="HHK67739.1"/>
    <property type="molecule type" value="Genomic_DNA"/>
</dbReference>
<dbReference type="SUPFAM" id="SSF50249">
    <property type="entry name" value="Nucleic acid-binding proteins"/>
    <property type="match status" value="1"/>
</dbReference>
<evidence type="ECO:0000313" key="1">
    <source>
        <dbReference type="EMBL" id="HHK67739.1"/>
    </source>
</evidence>
<proteinExistence type="predicted"/>
<dbReference type="AlphaFoldDB" id="A0A7C5LBH5"/>
<name>A0A7C5LBH5_CALS0</name>